<gene>
    <name evidence="1" type="ORF">DES52_11332</name>
</gene>
<dbReference type="AlphaFoldDB" id="A0A318S234"/>
<accession>A0A318S234</accession>
<comment type="caution">
    <text evidence="1">The sequence shown here is derived from an EMBL/GenBank/DDBJ whole genome shotgun (WGS) entry which is preliminary data.</text>
</comment>
<evidence type="ECO:0000313" key="1">
    <source>
        <dbReference type="EMBL" id="PYE51986.1"/>
    </source>
</evidence>
<protein>
    <submittedName>
        <fullName evidence="1">Uncharacterized protein</fullName>
    </submittedName>
</protein>
<dbReference type="RefSeq" id="WP_110887755.1">
    <property type="nucleotide sequence ID" value="NZ_QJSX01000013.1"/>
</dbReference>
<proteinExistence type="predicted"/>
<keyword evidence="2" id="KW-1185">Reference proteome</keyword>
<sequence length="101" mass="11126">MNDQSLRDVLHACAPTLRDALSVDLVMPTSALAWQYDLPDVPTPLLARELRLVVQPLITVIERDVPRTAASKTTVPVTVVLDDAELATLEPWRLRTGLKTA</sequence>
<name>A0A318S234_9DEIO</name>
<organism evidence="1 2">
    <name type="scientific">Deinococcus yavapaiensis KR-236</name>
    <dbReference type="NCBI Taxonomy" id="694435"/>
    <lineage>
        <taxon>Bacteria</taxon>
        <taxon>Thermotogati</taxon>
        <taxon>Deinococcota</taxon>
        <taxon>Deinococci</taxon>
        <taxon>Deinococcales</taxon>
        <taxon>Deinococcaceae</taxon>
        <taxon>Deinococcus</taxon>
    </lineage>
</organism>
<dbReference type="Proteomes" id="UP000248326">
    <property type="component" value="Unassembled WGS sequence"/>
</dbReference>
<evidence type="ECO:0000313" key="2">
    <source>
        <dbReference type="Proteomes" id="UP000248326"/>
    </source>
</evidence>
<reference evidence="1 2" key="1">
    <citation type="submission" date="2018-06" db="EMBL/GenBank/DDBJ databases">
        <title>Genomic Encyclopedia of Type Strains, Phase IV (KMG-IV): sequencing the most valuable type-strain genomes for metagenomic binning, comparative biology and taxonomic classification.</title>
        <authorList>
            <person name="Goeker M."/>
        </authorList>
    </citation>
    <scope>NUCLEOTIDE SEQUENCE [LARGE SCALE GENOMIC DNA]</scope>
    <source>
        <strain evidence="1 2">DSM 18048</strain>
    </source>
</reference>
<dbReference type="EMBL" id="QJSX01000013">
    <property type="protein sequence ID" value="PYE51986.1"/>
    <property type="molecule type" value="Genomic_DNA"/>
</dbReference>